<dbReference type="Gene3D" id="3.40.30.10">
    <property type="entry name" value="Glutaredoxin"/>
    <property type="match status" value="3"/>
</dbReference>
<accession>B3MJU5</accession>
<protein>
    <recommendedName>
        <fullName evidence="3">Thioredoxin domain-containing protein</fullName>
    </recommendedName>
</protein>
<dbReference type="Proteomes" id="UP000007801">
    <property type="component" value="Unassembled WGS sequence"/>
</dbReference>
<dbReference type="Pfam" id="PF13848">
    <property type="entry name" value="Thioredoxin_6"/>
    <property type="match status" value="1"/>
</dbReference>
<sequence length="397" mass="45578">MLVVIVFGLLLLKASLGELILMDTSARMPSSVTQIGEANLKSILHSNEVVFINFYANWCHFSVLLAPIFEHAAAHLKHEFPEPGKVLLGRVDCAQETDLADLYNIQKFPTLRLFYKGEAARREYRGQRSVDALVNYVKSQFHSDIVEFQGPEDLAIIDPHRRSVIAYFDSEGPAHKLYQHLADRYKNDCDFYQRIGKVEEGRPPVSLSFRPDVARTYSPNEEYEGDPADSNQLETWILQKCVPLVREINFKNVEELIEQRLPLLLLFHLPGDLKSVKDFRAIVEAQMPEMRGQYNFCTVDGVQFEHSVLHMGKSRKDLPIVAIDSLKFMYPFPNFNNIYKRGQLKKFLEDFLGHLKQETVPVTEATAKEGKNTEPPRSTFKDLGPSKYRYSLLHDEL</sequence>
<proteinExistence type="predicted"/>
<evidence type="ECO:0000313" key="4">
    <source>
        <dbReference type="EMBL" id="EDV32400.1"/>
    </source>
</evidence>
<dbReference type="SMR" id="B3MJU5"/>
<dbReference type="AlphaFoldDB" id="B3MJU5"/>
<dbReference type="PANTHER" id="PTHR46295">
    <property type="entry name" value="ENDOPLASMIC RETICULUM RESIDENT PROTEIN 44"/>
    <property type="match status" value="1"/>
</dbReference>
<dbReference type="SUPFAM" id="SSF52833">
    <property type="entry name" value="Thioredoxin-like"/>
    <property type="match status" value="2"/>
</dbReference>
<evidence type="ECO:0000256" key="2">
    <source>
        <dbReference type="SAM" id="SignalP"/>
    </source>
</evidence>
<gene>
    <name evidence="4" type="primary">Dana\GF14074</name>
    <name evidence="4" type="synonym">dana_GLEANR_14835</name>
    <name evidence="4" type="ORF">GF14074</name>
</gene>
<dbReference type="eggNOG" id="KOG0912">
    <property type="taxonomic scope" value="Eukaryota"/>
</dbReference>
<dbReference type="HOGENOM" id="CLU_054449_1_0_1"/>
<dbReference type="KEGG" id="dan:6496902"/>
<reference evidence="4 5" key="1">
    <citation type="journal article" date="2007" name="Nature">
        <title>Evolution of genes and genomes on the Drosophila phylogeny.</title>
        <authorList>
            <consortium name="Drosophila 12 Genomes Consortium"/>
            <person name="Clark A.G."/>
            <person name="Eisen M.B."/>
            <person name="Smith D.R."/>
            <person name="Bergman C.M."/>
            <person name="Oliver B."/>
            <person name="Markow T.A."/>
            <person name="Kaufman T.C."/>
            <person name="Kellis M."/>
            <person name="Gelbart W."/>
            <person name="Iyer V.N."/>
            <person name="Pollard D.A."/>
            <person name="Sackton T.B."/>
            <person name="Larracuente A.M."/>
            <person name="Singh N.D."/>
            <person name="Abad J.P."/>
            <person name="Abt D.N."/>
            <person name="Adryan B."/>
            <person name="Aguade M."/>
            <person name="Akashi H."/>
            <person name="Anderson W.W."/>
            <person name="Aquadro C.F."/>
            <person name="Ardell D.H."/>
            <person name="Arguello R."/>
            <person name="Artieri C.G."/>
            <person name="Barbash D.A."/>
            <person name="Barker D."/>
            <person name="Barsanti P."/>
            <person name="Batterham P."/>
            <person name="Batzoglou S."/>
            <person name="Begun D."/>
            <person name="Bhutkar A."/>
            <person name="Blanco E."/>
            <person name="Bosak S.A."/>
            <person name="Bradley R.K."/>
            <person name="Brand A.D."/>
            <person name="Brent M.R."/>
            <person name="Brooks A.N."/>
            <person name="Brown R.H."/>
            <person name="Butlin R.K."/>
            <person name="Caggese C."/>
            <person name="Calvi B.R."/>
            <person name="Bernardo de Carvalho A."/>
            <person name="Caspi A."/>
            <person name="Castrezana S."/>
            <person name="Celniker S.E."/>
            <person name="Chang J.L."/>
            <person name="Chapple C."/>
            <person name="Chatterji S."/>
            <person name="Chinwalla A."/>
            <person name="Civetta A."/>
            <person name="Clifton S.W."/>
            <person name="Comeron J.M."/>
            <person name="Costello J.C."/>
            <person name="Coyne J.A."/>
            <person name="Daub J."/>
            <person name="David R.G."/>
            <person name="Delcher A.L."/>
            <person name="Delehaunty K."/>
            <person name="Do C.B."/>
            <person name="Ebling H."/>
            <person name="Edwards K."/>
            <person name="Eickbush T."/>
            <person name="Evans J.D."/>
            <person name="Filipski A."/>
            <person name="Findeiss S."/>
            <person name="Freyhult E."/>
            <person name="Fulton L."/>
            <person name="Fulton R."/>
            <person name="Garcia A.C."/>
            <person name="Gardiner A."/>
            <person name="Garfield D.A."/>
            <person name="Garvin B.E."/>
            <person name="Gibson G."/>
            <person name="Gilbert D."/>
            <person name="Gnerre S."/>
            <person name="Godfrey J."/>
            <person name="Good R."/>
            <person name="Gotea V."/>
            <person name="Gravely B."/>
            <person name="Greenberg A.J."/>
            <person name="Griffiths-Jones S."/>
            <person name="Gross S."/>
            <person name="Guigo R."/>
            <person name="Gustafson E.A."/>
            <person name="Haerty W."/>
            <person name="Hahn M.W."/>
            <person name="Halligan D.L."/>
            <person name="Halpern A.L."/>
            <person name="Halter G.M."/>
            <person name="Han M.V."/>
            <person name="Heger A."/>
            <person name="Hillier L."/>
            <person name="Hinrichs A.S."/>
            <person name="Holmes I."/>
            <person name="Hoskins R.A."/>
            <person name="Hubisz M.J."/>
            <person name="Hultmark D."/>
            <person name="Huntley M.A."/>
            <person name="Jaffe D.B."/>
            <person name="Jagadeeshan S."/>
            <person name="Jeck W.R."/>
            <person name="Johnson J."/>
            <person name="Jones C.D."/>
            <person name="Jordan W.C."/>
            <person name="Karpen G.H."/>
            <person name="Kataoka E."/>
            <person name="Keightley P.D."/>
            <person name="Kheradpour P."/>
            <person name="Kirkness E.F."/>
            <person name="Koerich L.B."/>
            <person name="Kristiansen K."/>
            <person name="Kudrna D."/>
            <person name="Kulathinal R.J."/>
            <person name="Kumar S."/>
            <person name="Kwok R."/>
            <person name="Lander E."/>
            <person name="Langley C.H."/>
            <person name="Lapoint R."/>
            <person name="Lazzaro B.P."/>
            <person name="Lee S.J."/>
            <person name="Levesque L."/>
            <person name="Li R."/>
            <person name="Lin C.F."/>
            <person name="Lin M.F."/>
            <person name="Lindblad-Toh K."/>
            <person name="Llopart A."/>
            <person name="Long M."/>
            <person name="Low L."/>
            <person name="Lozovsky E."/>
            <person name="Lu J."/>
            <person name="Luo M."/>
            <person name="Machado C.A."/>
            <person name="Makalowski W."/>
            <person name="Marzo M."/>
            <person name="Matsuda M."/>
            <person name="Matzkin L."/>
            <person name="McAllister B."/>
            <person name="McBride C.S."/>
            <person name="McKernan B."/>
            <person name="McKernan K."/>
            <person name="Mendez-Lago M."/>
            <person name="Minx P."/>
            <person name="Mollenhauer M.U."/>
            <person name="Montooth K."/>
            <person name="Mount S.M."/>
            <person name="Mu X."/>
            <person name="Myers E."/>
            <person name="Negre B."/>
            <person name="Newfeld S."/>
            <person name="Nielsen R."/>
            <person name="Noor M.A."/>
            <person name="O'Grady P."/>
            <person name="Pachter L."/>
            <person name="Papaceit M."/>
            <person name="Parisi M.J."/>
            <person name="Parisi M."/>
            <person name="Parts L."/>
            <person name="Pedersen J.S."/>
            <person name="Pesole G."/>
            <person name="Phillippy A.M."/>
            <person name="Ponting C.P."/>
            <person name="Pop M."/>
            <person name="Porcelli D."/>
            <person name="Powell J.R."/>
            <person name="Prohaska S."/>
            <person name="Pruitt K."/>
            <person name="Puig M."/>
            <person name="Quesneville H."/>
            <person name="Ram K.R."/>
            <person name="Rand D."/>
            <person name="Rasmussen M.D."/>
            <person name="Reed L.K."/>
            <person name="Reenan R."/>
            <person name="Reily A."/>
            <person name="Remington K.A."/>
            <person name="Rieger T.T."/>
            <person name="Ritchie M.G."/>
            <person name="Robin C."/>
            <person name="Rogers Y.H."/>
            <person name="Rohde C."/>
            <person name="Rozas J."/>
            <person name="Rubenfield M.J."/>
            <person name="Ruiz A."/>
            <person name="Russo S."/>
            <person name="Salzberg S.L."/>
            <person name="Sanchez-Gracia A."/>
            <person name="Saranga D.J."/>
            <person name="Sato H."/>
            <person name="Schaeffer S.W."/>
            <person name="Schatz M.C."/>
            <person name="Schlenke T."/>
            <person name="Schwartz R."/>
            <person name="Segarra C."/>
            <person name="Singh R.S."/>
            <person name="Sirot L."/>
            <person name="Sirota M."/>
            <person name="Sisneros N.B."/>
            <person name="Smith C.D."/>
            <person name="Smith T.F."/>
            <person name="Spieth J."/>
            <person name="Stage D.E."/>
            <person name="Stark A."/>
            <person name="Stephan W."/>
            <person name="Strausberg R.L."/>
            <person name="Strempel S."/>
            <person name="Sturgill D."/>
            <person name="Sutton G."/>
            <person name="Sutton G.G."/>
            <person name="Tao W."/>
            <person name="Teichmann S."/>
            <person name="Tobari Y.N."/>
            <person name="Tomimura Y."/>
            <person name="Tsolas J.M."/>
            <person name="Valente V.L."/>
            <person name="Venter E."/>
            <person name="Venter J.C."/>
            <person name="Vicario S."/>
            <person name="Vieira F.G."/>
            <person name="Vilella A.J."/>
            <person name="Villasante A."/>
            <person name="Walenz B."/>
            <person name="Wang J."/>
            <person name="Wasserman M."/>
            <person name="Watts T."/>
            <person name="Wilson D."/>
            <person name="Wilson R.K."/>
            <person name="Wing R.A."/>
            <person name="Wolfner M.F."/>
            <person name="Wong A."/>
            <person name="Wong G.K."/>
            <person name="Wu C.I."/>
            <person name="Wu G."/>
            <person name="Yamamoto D."/>
            <person name="Yang H.P."/>
            <person name="Yang S.P."/>
            <person name="Yorke J.A."/>
            <person name="Yoshida K."/>
            <person name="Zdobnov E."/>
            <person name="Zhang P."/>
            <person name="Zhang Y."/>
            <person name="Zimin A.V."/>
            <person name="Baldwin J."/>
            <person name="Abdouelleil A."/>
            <person name="Abdulkadir J."/>
            <person name="Abebe A."/>
            <person name="Abera B."/>
            <person name="Abreu J."/>
            <person name="Acer S.C."/>
            <person name="Aftuck L."/>
            <person name="Alexander A."/>
            <person name="An P."/>
            <person name="Anderson E."/>
            <person name="Anderson S."/>
            <person name="Arachi H."/>
            <person name="Azer M."/>
            <person name="Bachantsang P."/>
            <person name="Barry A."/>
            <person name="Bayul T."/>
            <person name="Berlin A."/>
            <person name="Bessette D."/>
            <person name="Bloom T."/>
            <person name="Blye J."/>
            <person name="Boguslavskiy L."/>
            <person name="Bonnet C."/>
            <person name="Boukhgalter B."/>
            <person name="Bourzgui I."/>
            <person name="Brown A."/>
            <person name="Cahill P."/>
            <person name="Channer S."/>
            <person name="Cheshatsang Y."/>
            <person name="Chuda L."/>
            <person name="Citroen M."/>
            <person name="Collymore A."/>
            <person name="Cooke P."/>
            <person name="Costello M."/>
            <person name="D'Aco K."/>
            <person name="Daza R."/>
            <person name="De Haan G."/>
            <person name="DeGray S."/>
            <person name="DeMaso C."/>
            <person name="Dhargay N."/>
            <person name="Dooley K."/>
            <person name="Dooley E."/>
            <person name="Doricent M."/>
            <person name="Dorje P."/>
            <person name="Dorjee K."/>
            <person name="Dupes A."/>
            <person name="Elong R."/>
            <person name="Falk J."/>
            <person name="Farina A."/>
            <person name="Faro S."/>
            <person name="Ferguson D."/>
            <person name="Fisher S."/>
            <person name="Foley C.D."/>
            <person name="Franke A."/>
            <person name="Friedrich D."/>
            <person name="Gadbois L."/>
            <person name="Gearin G."/>
            <person name="Gearin C.R."/>
            <person name="Giannoukos G."/>
            <person name="Goode T."/>
            <person name="Graham J."/>
            <person name="Grandbois E."/>
            <person name="Grewal S."/>
            <person name="Gyaltsen K."/>
            <person name="Hafez N."/>
            <person name="Hagos B."/>
            <person name="Hall J."/>
            <person name="Henson C."/>
            <person name="Hollinger A."/>
            <person name="Honan T."/>
            <person name="Huard M.D."/>
            <person name="Hughes L."/>
            <person name="Hurhula B."/>
            <person name="Husby M.E."/>
            <person name="Kamat A."/>
            <person name="Kanga B."/>
            <person name="Kashin S."/>
            <person name="Khazanovich D."/>
            <person name="Kisner P."/>
            <person name="Lance K."/>
            <person name="Lara M."/>
            <person name="Lee W."/>
            <person name="Lennon N."/>
            <person name="Letendre F."/>
            <person name="LeVine R."/>
            <person name="Lipovsky A."/>
            <person name="Liu X."/>
            <person name="Liu J."/>
            <person name="Liu S."/>
            <person name="Lokyitsang T."/>
            <person name="Lokyitsang Y."/>
            <person name="Lubonja R."/>
            <person name="Lui A."/>
            <person name="MacDonald P."/>
            <person name="Magnisalis V."/>
            <person name="Maru K."/>
            <person name="Matthews C."/>
            <person name="McCusker W."/>
            <person name="McDonough S."/>
            <person name="Mehta T."/>
            <person name="Meldrim J."/>
            <person name="Meneus L."/>
            <person name="Mihai O."/>
            <person name="Mihalev A."/>
            <person name="Mihova T."/>
            <person name="Mittelman R."/>
            <person name="Mlenga V."/>
            <person name="Montmayeur A."/>
            <person name="Mulrain L."/>
            <person name="Navidi A."/>
            <person name="Naylor J."/>
            <person name="Negash T."/>
            <person name="Nguyen T."/>
            <person name="Nguyen N."/>
            <person name="Nicol R."/>
            <person name="Norbu C."/>
            <person name="Norbu N."/>
            <person name="Novod N."/>
            <person name="O'Neill B."/>
            <person name="Osman S."/>
            <person name="Markiewicz E."/>
            <person name="Oyono O.L."/>
            <person name="Patti C."/>
            <person name="Phunkhang P."/>
            <person name="Pierre F."/>
            <person name="Priest M."/>
            <person name="Raghuraman S."/>
            <person name="Rege F."/>
            <person name="Reyes R."/>
            <person name="Rise C."/>
            <person name="Rogov P."/>
            <person name="Ross K."/>
            <person name="Ryan E."/>
            <person name="Settipalli S."/>
            <person name="Shea T."/>
            <person name="Sherpa N."/>
            <person name="Shi L."/>
            <person name="Shih D."/>
            <person name="Sparrow T."/>
            <person name="Spaulding J."/>
            <person name="Stalker J."/>
            <person name="Stange-Thomann N."/>
            <person name="Stavropoulos S."/>
            <person name="Stone C."/>
            <person name="Strader C."/>
            <person name="Tesfaye S."/>
            <person name="Thomson T."/>
            <person name="Thoulutsang Y."/>
            <person name="Thoulutsang D."/>
            <person name="Topham K."/>
            <person name="Topping I."/>
            <person name="Tsamla T."/>
            <person name="Vassiliev H."/>
            <person name="Vo A."/>
            <person name="Wangchuk T."/>
            <person name="Wangdi T."/>
            <person name="Weiand M."/>
            <person name="Wilkinson J."/>
            <person name="Wilson A."/>
            <person name="Yadav S."/>
            <person name="Young G."/>
            <person name="Yu Q."/>
            <person name="Zembek L."/>
            <person name="Zhong D."/>
            <person name="Zimmer A."/>
            <person name="Zwirko Z."/>
            <person name="Jaffe D.B."/>
            <person name="Alvarez P."/>
            <person name="Brockman W."/>
            <person name="Butler J."/>
            <person name="Chin C."/>
            <person name="Gnerre S."/>
            <person name="Grabherr M."/>
            <person name="Kleber M."/>
            <person name="Mauceli E."/>
            <person name="MacCallum I."/>
        </authorList>
    </citation>
    <scope>NUCLEOTIDE SEQUENCE [LARGE SCALE GENOMIC DNA]</scope>
    <source>
        <strain evidence="5">Tucson 14024-0371.13</strain>
    </source>
</reference>
<dbReference type="InParanoid" id="B3MJU5"/>
<dbReference type="PANTHER" id="PTHR46295:SF1">
    <property type="entry name" value="ENDOPLASMIC RETICULUM RESIDENT PROTEIN 44"/>
    <property type="match status" value="1"/>
</dbReference>
<feature type="domain" description="Thioredoxin" evidence="3">
    <location>
        <begin position="10"/>
        <end position="142"/>
    </location>
</feature>
<dbReference type="InterPro" id="IPR036249">
    <property type="entry name" value="Thioredoxin-like_sf"/>
</dbReference>
<evidence type="ECO:0000313" key="5">
    <source>
        <dbReference type="Proteomes" id="UP000007801"/>
    </source>
</evidence>
<dbReference type="GO" id="GO:0005793">
    <property type="term" value="C:endoplasmic reticulum-Golgi intermediate compartment"/>
    <property type="evidence" value="ECO:0007669"/>
    <property type="project" value="TreeGrafter"/>
</dbReference>
<dbReference type="InterPro" id="IPR013766">
    <property type="entry name" value="Thioredoxin_domain"/>
</dbReference>
<dbReference type="OrthoDB" id="427280at2759"/>
<dbReference type="GO" id="GO:0003756">
    <property type="term" value="F:protein disulfide isomerase activity"/>
    <property type="evidence" value="ECO:0007669"/>
    <property type="project" value="TreeGrafter"/>
</dbReference>
<evidence type="ECO:0000259" key="3">
    <source>
        <dbReference type="PROSITE" id="PS51352"/>
    </source>
</evidence>
<dbReference type="OMA" id="NDCDFYI"/>
<feature type="signal peptide" evidence="2">
    <location>
        <begin position="1"/>
        <end position="17"/>
    </location>
</feature>
<keyword evidence="5" id="KW-1185">Reference proteome</keyword>
<dbReference type="PROSITE" id="PS51352">
    <property type="entry name" value="THIOREDOXIN_2"/>
    <property type="match status" value="1"/>
</dbReference>
<dbReference type="InterPro" id="IPR052643">
    <property type="entry name" value="ERP44"/>
</dbReference>
<dbReference type="Pfam" id="PF00085">
    <property type="entry name" value="Thioredoxin"/>
    <property type="match status" value="1"/>
</dbReference>
<evidence type="ECO:0000256" key="1">
    <source>
        <dbReference type="SAM" id="MobiDB-lite"/>
    </source>
</evidence>
<dbReference type="PhylomeDB" id="B3MJU5"/>
<dbReference type="GeneID" id="6496902"/>
<dbReference type="GO" id="GO:0005789">
    <property type="term" value="C:endoplasmic reticulum membrane"/>
    <property type="evidence" value="ECO:0007669"/>
    <property type="project" value="TreeGrafter"/>
</dbReference>
<organism evidence="4 5">
    <name type="scientific">Drosophila ananassae</name>
    <name type="common">Fruit fly</name>
    <dbReference type="NCBI Taxonomy" id="7217"/>
    <lineage>
        <taxon>Eukaryota</taxon>
        <taxon>Metazoa</taxon>
        <taxon>Ecdysozoa</taxon>
        <taxon>Arthropoda</taxon>
        <taxon>Hexapoda</taxon>
        <taxon>Insecta</taxon>
        <taxon>Pterygota</taxon>
        <taxon>Neoptera</taxon>
        <taxon>Endopterygota</taxon>
        <taxon>Diptera</taxon>
        <taxon>Brachycera</taxon>
        <taxon>Muscomorpha</taxon>
        <taxon>Ephydroidea</taxon>
        <taxon>Drosophilidae</taxon>
        <taxon>Drosophila</taxon>
        <taxon>Sophophora</taxon>
    </lineage>
</organism>
<dbReference type="STRING" id="7217.B3MJU5"/>
<name>B3MJU5_DROAN</name>
<dbReference type="EMBL" id="CH902620">
    <property type="protein sequence ID" value="EDV32400.1"/>
    <property type="molecule type" value="Genomic_DNA"/>
</dbReference>
<feature type="region of interest" description="Disordered" evidence="1">
    <location>
        <begin position="365"/>
        <end position="384"/>
    </location>
</feature>
<dbReference type="GO" id="GO:0006457">
    <property type="term" value="P:protein folding"/>
    <property type="evidence" value="ECO:0007669"/>
    <property type="project" value="TreeGrafter"/>
</dbReference>
<feature type="chain" id="PRO_5002792929" description="Thioredoxin domain-containing protein" evidence="2">
    <location>
        <begin position="18"/>
        <end position="397"/>
    </location>
</feature>
<keyword evidence="2" id="KW-0732">Signal</keyword>